<dbReference type="EnsemblPlants" id="AVESA.00010b.r2.6CG1145920.1">
    <property type="protein sequence ID" value="AVESA.00010b.r2.6CG1145920.1.CDS.1"/>
    <property type="gene ID" value="AVESA.00010b.r2.6CG1145920"/>
</dbReference>
<protein>
    <submittedName>
        <fullName evidence="1">Uncharacterized protein</fullName>
    </submittedName>
</protein>
<proteinExistence type="predicted"/>
<evidence type="ECO:0000313" key="1">
    <source>
        <dbReference type="EnsemblPlants" id="AVESA.00010b.r2.6CG1145920.1.CDS.1"/>
    </source>
</evidence>
<name>A0ACD5ZDS0_AVESA</name>
<sequence>MASKTTTSSWLKEALLLLARIPNLLSPYLLHMVIILMPVVNRVYVNPLTAELSRHLGQMEEHTDPSSAEYARLLEETQRDARSLLLVSIADALFTLTLAFIARCFAASSSPMSGDRYSLAELLRELTKWRNLKASLVATAVLQLASVALLGGDVATVVRDFDSGLLSVPGFPFLTASLPFLYMGVVALVSAADKRKELAVLVLATLLWLALLIPVCEVAALYLYTEKVMRLGMSLLSVYDILQVVQNLLYLLAANVYHGYYKARAMEDSKDTVVACDGGNYKTSNLLPLTQIS</sequence>
<dbReference type="Proteomes" id="UP001732700">
    <property type="component" value="Chromosome 6C"/>
</dbReference>
<keyword evidence="2" id="KW-1185">Reference proteome</keyword>
<evidence type="ECO:0000313" key="2">
    <source>
        <dbReference type="Proteomes" id="UP001732700"/>
    </source>
</evidence>
<accession>A0ACD5ZDS0</accession>
<reference evidence="1" key="1">
    <citation type="submission" date="2021-05" db="EMBL/GenBank/DDBJ databases">
        <authorList>
            <person name="Scholz U."/>
            <person name="Mascher M."/>
            <person name="Fiebig A."/>
        </authorList>
    </citation>
    <scope>NUCLEOTIDE SEQUENCE [LARGE SCALE GENOMIC DNA]</scope>
</reference>
<reference evidence="1" key="2">
    <citation type="submission" date="2025-09" db="UniProtKB">
        <authorList>
            <consortium name="EnsemblPlants"/>
        </authorList>
    </citation>
    <scope>IDENTIFICATION</scope>
</reference>
<organism evidence="1 2">
    <name type="scientific">Avena sativa</name>
    <name type="common">Oat</name>
    <dbReference type="NCBI Taxonomy" id="4498"/>
    <lineage>
        <taxon>Eukaryota</taxon>
        <taxon>Viridiplantae</taxon>
        <taxon>Streptophyta</taxon>
        <taxon>Embryophyta</taxon>
        <taxon>Tracheophyta</taxon>
        <taxon>Spermatophyta</taxon>
        <taxon>Magnoliopsida</taxon>
        <taxon>Liliopsida</taxon>
        <taxon>Poales</taxon>
        <taxon>Poaceae</taxon>
        <taxon>BOP clade</taxon>
        <taxon>Pooideae</taxon>
        <taxon>Poodae</taxon>
        <taxon>Poeae</taxon>
        <taxon>Poeae Chloroplast Group 1 (Aveneae type)</taxon>
        <taxon>Aveninae</taxon>
        <taxon>Avena</taxon>
    </lineage>
</organism>